<organism evidence="1 2">
    <name type="scientific">Araneus ventricosus</name>
    <name type="common">Orbweaver spider</name>
    <name type="synonym">Epeira ventricosa</name>
    <dbReference type="NCBI Taxonomy" id="182803"/>
    <lineage>
        <taxon>Eukaryota</taxon>
        <taxon>Metazoa</taxon>
        <taxon>Ecdysozoa</taxon>
        <taxon>Arthropoda</taxon>
        <taxon>Chelicerata</taxon>
        <taxon>Arachnida</taxon>
        <taxon>Araneae</taxon>
        <taxon>Araneomorphae</taxon>
        <taxon>Entelegynae</taxon>
        <taxon>Araneoidea</taxon>
        <taxon>Araneidae</taxon>
        <taxon>Araneus</taxon>
    </lineage>
</organism>
<comment type="caution">
    <text evidence="1">The sequence shown here is derived from an EMBL/GenBank/DDBJ whole genome shotgun (WGS) entry which is preliminary data.</text>
</comment>
<reference evidence="1 2" key="1">
    <citation type="journal article" date="2019" name="Sci. Rep.">
        <title>Orb-weaving spider Araneus ventricosus genome elucidates the spidroin gene catalogue.</title>
        <authorList>
            <person name="Kono N."/>
            <person name="Nakamura H."/>
            <person name="Ohtoshi R."/>
            <person name="Moran D.A.P."/>
            <person name="Shinohara A."/>
            <person name="Yoshida Y."/>
            <person name="Fujiwara M."/>
            <person name="Mori M."/>
            <person name="Tomita M."/>
            <person name="Arakawa K."/>
        </authorList>
    </citation>
    <scope>NUCLEOTIDE SEQUENCE [LARGE SCALE GENOMIC DNA]</scope>
</reference>
<dbReference type="Proteomes" id="UP000499080">
    <property type="component" value="Unassembled WGS sequence"/>
</dbReference>
<name>A0A4Y2HK39_ARAVE</name>
<gene>
    <name evidence="1" type="ORF">AVEN_103774_1</name>
</gene>
<keyword evidence="2" id="KW-1185">Reference proteome</keyword>
<evidence type="ECO:0000313" key="2">
    <source>
        <dbReference type="Proteomes" id="UP000499080"/>
    </source>
</evidence>
<protein>
    <submittedName>
        <fullName evidence="1">Uncharacterized protein</fullName>
    </submittedName>
</protein>
<sequence length="107" mass="12061">MPKREELDKRSLVCSLGTEDADLHQILDQVGQREGVQKGYSYSHRCCTFILSTKHAVVGKYTRKSMPVGCGLTEFLNSGFFTSGHCHFLKKVVLQIKLPNKSLEVPY</sequence>
<dbReference type="AlphaFoldDB" id="A0A4Y2HK39"/>
<proteinExistence type="predicted"/>
<dbReference type="EMBL" id="BGPR01001991">
    <property type="protein sequence ID" value="GBM65721.1"/>
    <property type="molecule type" value="Genomic_DNA"/>
</dbReference>
<accession>A0A4Y2HK39</accession>
<evidence type="ECO:0000313" key="1">
    <source>
        <dbReference type="EMBL" id="GBM65721.1"/>
    </source>
</evidence>